<dbReference type="SUPFAM" id="SSF54106">
    <property type="entry name" value="LysM domain"/>
    <property type="match status" value="1"/>
</dbReference>
<comment type="caution">
    <text evidence="6">The sequence shown here is derived from an EMBL/GenBank/DDBJ whole genome shotgun (WGS) entry which is preliminary data.</text>
</comment>
<evidence type="ECO:0000259" key="5">
    <source>
        <dbReference type="PROSITE" id="PS51782"/>
    </source>
</evidence>
<dbReference type="InterPro" id="IPR036779">
    <property type="entry name" value="LysM_dom_sf"/>
</dbReference>
<evidence type="ECO:0000256" key="1">
    <source>
        <dbReference type="ARBA" id="ARBA00022729"/>
    </source>
</evidence>
<keyword evidence="7" id="KW-1185">Reference proteome</keyword>
<feature type="region of interest" description="Disordered" evidence="2">
    <location>
        <begin position="1"/>
        <end position="51"/>
    </location>
</feature>
<dbReference type="Pfam" id="PF07501">
    <property type="entry name" value="G5"/>
    <property type="match status" value="1"/>
</dbReference>
<dbReference type="STRING" id="36847.CLNEO_25680"/>
<keyword evidence="1" id="KW-0732">Signal</keyword>
<organism evidence="6 7">
    <name type="scientific">Anaerotignum neopropionicum</name>
    <dbReference type="NCBI Taxonomy" id="36847"/>
    <lineage>
        <taxon>Bacteria</taxon>
        <taxon>Bacillati</taxon>
        <taxon>Bacillota</taxon>
        <taxon>Clostridia</taxon>
        <taxon>Lachnospirales</taxon>
        <taxon>Anaerotignaceae</taxon>
        <taxon>Anaerotignum</taxon>
    </lineage>
</organism>
<dbReference type="InterPro" id="IPR018392">
    <property type="entry name" value="LysM"/>
</dbReference>
<dbReference type="AlphaFoldDB" id="A0A136WC29"/>
<keyword evidence="3" id="KW-1133">Transmembrane helix</keyword>
<dbReference type="Proteomes" id="UP000070539">
    <property type="component" value="Unassembled WGS sequence"/>
</dbReference>
<keyword evidence="3" id="KW-0812">Transmembrane</keyword>
<dbReference type="SMART" id="SM01208">
    <property type="entry name" value="G5"/>
    <property type="match status" value="1"/>
</dbReference>
<dbReference type="OrthoDB" id="2065444at2"/>
<evidence type="ECO:0000259" key="4">
    <source>
        <dbReference type="PROSITE" id="PS51109"/>
    </source>
</evidence>
<dbReference type="Pfam" id="PF01476">
    <property type="entry name" value="LysM"/>
    <property type="match status" value="1"/>
</dbReference>
<evidence type="ECO:0000313" key="7">
    <source>
        <dbReference type="Proteomes" id="UP000070539"/>
    </source>
</evidence>
<proteinExistence type="predicted"/>
<gene>
    <name evidence="6" type="ORF">CLNEO_25680</name>
</gene>
<feature type="compositionally biased region" description="Basic and acidic residues" evidence="2">
    <location>
        <begin position="1"/>
        <end position="15"/>
    </location>
</feature>
<reference evidence="6 7" key="1">
    <citation type="submission" date="2016-01" db="EMBL/GenBank/DDBJ databases">
        <title>Genome sequence of Clostridium neopropionicum X4, DSM-3847.</title>
        <authorList>
            <person name="Poehlein A."/>
            <person name="Beck M.H."/>
            <person name="Bengelsdorf F.R."/>
            <person name="Daniel R."/>
            <person name="Duerre P."/>
        </authorList>
    </citation>
    <scope>NUCLEOTIDE SEQUENCE [LARGE SCALE GENOMIC DNA]</scope>
    <source>
        <strain evidence="6 7">DSM-3847</strain>
    </source>
</reference>
<dbReference type="PROSITE" id="PS51782">
    <property type="entry name" value="LYSM"/>
    <property type="match status" value="1"/>
</dbReference>
<dbReference type="Gene3D" id="2.20.230.10">
    <property type="entry name" value="Resuscitation-promoting factor rpfb"/>
    <property type="match status" value="1"/>
</dbReference>
<feature type="domain" description="G5" evidence="4">
    <location>
        <begin position="287"/>
        <end position="366"/>
    </location>
</feature>
<dbReference type="Gene3D" id="3.10.350.10">
    <property type="entry name" value="LysM domain"/>
    <property type="match status" value="1"/>
</dbReference>
<feature type="transmembrane region" description="Helical" evidence="3">
    <location>
        <begin position="58"/>
        <end position="75"/>
    </location>
</feature>
<feature type="domain" description="LysM" evidence="5">
    <location>
        <begin position="235"/>
        <end position="280"/>
    </location>
</feature>
<evidence type="ECO:0000256" key="3">
    <source>
        <dbReference type="SAM" id="Phobius"/>
    </source>
</evidence>
<dbReference type="EMBL" id="LRVM01000011">
    <property type="protein sequence ID" value="KXL52052.1"/>
    <property type="molecule type" value="Genomic_DNA"/>
</dbReference>
<evidence type="ECO:0000256" key="2">
    <source>
        <dbReference type="SAM" id="MobiDB-lite"/>
    </source>
</evidence>
<keyword evidence="3" id="KW-0472">Membrane</keyword>
<protein>
    <submittedName>
        <fullName evidence="6">G5 domain protein</fullName>
    </submittedName>
</protein>
<dbReference type="PROSITE" id="PS51109">
    <property type="entry name" value="G5"/>
    <property type="match status" value="1"/>
</dbReference>
<dbReference type="CDD" id="cd00118">
    <property type="entry name" value="LysM"/>
    <property type="match status" value="1"/>
</dbReference>
<feature type="compositionally biased region" description="Polar residues" evidence="2">
    <location>
        <begin position="26"/>
        <end position="42"/>
    </location>
</feature>
<evidence type="ECO:0000313" key="6">
    <source>
        <dbReference type="EMBL" id="KXL52052.1"/>
    </source>
</evidence>
<dbReference type="RefSeq" id="WP_066089926.1">
    <property type="nucleotide sequence ID" value="NZ_LRVM01000011.1"/>
</dbReference>
<accession>A0A136WC29</accession>
<name>A0A136WC29_9FIRM</name>
<sequence length="366" mass="40892">MTEGKDNFPRRDERVLYGAKKPRAPRQNNSNQSKRPQKPQNTDRPKNRKRSLPVRRQMIFGVVILAFLVLLFLLLRKNGTEVFVGTESVGVLEGRAVTAQTITDTLETQLAGIVGAQVKINEEIKTERIHIRKSHKKDVCTLEHLIPKLRNMVTYKVNAAIIMIDGAKGVVLANEEQANKVLDAIKEPYLPAEGVEATVEWVEKVAIVADYVDSDEVLSENDAISILQSTTTVTGTYTVQSGDAPYKIAVNYDCSLEDLMKLNEGLTVEVVIRVGQVINVPISKPKISVKTIETQVLTTVEPKTYEYQTDNTQLKSYQKVIQQGRAGQKKSTIQITRINGFVQEEKEVSKEIITEPVPEIIVRGTL</sequence>
<dbReference type="InterPro" id="IPR011098">
    <property type="entry name" value="G5_dom"/>
</dbReference>
<dbReference type="SMART" id="SM00257">
    <property type="entry name" value="LysM"/>
    <property type="match status" value="1"/>
</dbReference>